<dbReference type="AlphaFoldDB" id="A0A7J6MWC0"/>
<dbReference type="OrthoDB" id="1724687at2759"/>
<dbReference type="GO" id="GO:0003735">
    <property type="term" value="F:structural constituent of ribosome"/>
    <property type="evidence" value="ECO:0007669"/>
    <property type="project" value="InterPro"/>
</dbReference>
<evidence type="ECO:0000313" key="7">
    <source>
        <dbReference type="Proteomes" id="UP000570595"/>
    </source>
</evidence>
<keyword evidence="2 4" id="KW-0689">Ribosomal protein</keyword>
<dbReference type="PANTHER" id="PTHR11278">
    <property type="entry name" value="40S RIBOSOMAL PROTEIN S7"/>
    <property type="match status" value="1"/>
</dbReference>
<dbReference type="EMBL" id="JABAHT010000360">
    <property type="protein sequence ID" value="KAF4657331.1"/>
    <property type="molecule type" value="Genomic_DNA"/>
</dbReference>
<dbReference type="GO" id="GO:0022627">
    <property type="term" value="C:cytosolic small ribosomal subunit"/>
    <property type="evidence" value="ECO:0007669"/>
    <property type="project" value="TreeGrafter"/>
</dbReference>
<evidence type="ECO:0000256" key="1">
    <source>
        <dbReference type="ARBA" id="ARBA00007820"/>
    </source>
</evidence>
<evidence type="ECO:0000313" key="8">
    <source>
        <dbReference type="Proteomes" id="UP000572268"/>
    </source>
</evidence>
<evidence type="ECO:0000256" key="4">
    <source>
        <dbReference type="RuleBase" id="RU364105"/>
    </source>
</evidence>
<dbReference type="Pfam" id="PF01251">
    <property type="entry name" value="Ribosomal_S7e"/>
    <property type="match status" value="1"/>
</dbReference>
<name>A0A7J6MWC0_PEROL</name>
<dbReference type="EMBL" id="JABANN010000011">
    <property type="protein sequence ID" value="KAF4675724.1"/>
    <property type="molecule type" value="Genomic_DNA"/>
</dbReference>
<sequence length="188" mass="21307">MSAVTDKIVKAPGRALTELEQNVARAMTEIEASNIEMKVLLKGIVFASAKEVEVKADRKAIVVFFPARVWKAVQKVQGRLIHELEKKFPKQQVMFVAQRTILDKDFRRRGLKVRPRSRTLTSVHEAMLDDIVGPAEITGKRTHVSTDGRKTLKVILEQTDAHQEDRFAAYSAVYMKLTNKPALFMFEA</sequence>
<dbReference type="PANTHER" id="PTHR11278:SF0">
    <property type="entry name" value="SMALL RIBOSOMAL SUBUNIT PROTEIN ES7"/>
    <property type="match status" value="1"/>
</dbReference>
<accession>A0A7J6MWC0</accession>
<dbReference type="GO" id="GO:0006364">
    <property type="term" value="P:rRNA processing"/>
    <property type="evidence" value="ECO:0007669"/>
    <property type="project" value="TreeGrafter"/>
</dbReference>
<keyword evidence="3 4" id="KW-0687">Ribonucleoprotein</keyword>
<dbReference type="GO" id="GO:0042274">
    <property type="term" value="P:ribosomal small subunit biogenesis"/>
    <property type="evidence" value="ECO:0007669"/>
    <property type="project" value="TreeGrafter"/>
</dbReference>
<evidence type="ECO:0000313" key="5">
    <source>
        <dbReference type="EMBL" id="KAF4657331.1"/>
    </source>
</evidence>
<proteinExistence type="inferred from homology"/>
<protein>
    <recommendedName>
        <fullName evidence="4">40S ribosomal protein S7</fullName>
    </recommendedName>
</protein>
<dbReference type="InterPro" id="IPR000554">
    <property type="entry name" value="Ribosomal_eS7"/>
</dbReference>
<dbReference type="GO" id="GO:0030686">
    <property type="term" value="C:90S preribosome"/>
    <property type="evidence" value="ECO:0007669"/>
    <property type="project" value="TreeGrafter"/>
</dbReference>
<comment type="caution">
    <text evidence="6">The sequence shown here is derived from an EMBL/GenBank/DDBJ whole genome shotgun (WGS) entry which is preliminary data.</text>
</comment>
<comment type="similarity">
    <text evidence="1 4">Belongs to the eukaryotic ribosomal protein eS7 family.</text>
</comment>
<reference evidence="7 8" key="1">
    <citation type="submission" date="2020-04" db="EMBL/GenBank/DDBJ databases">
        <title>Perkinsus olseni comparative genomics.</title>
        <authorList>
            <person name="Bogema D.R."/>
        </authorList>
    </citation>
    <scope>NUCLEOTIDE SEQUENCE [LARGE SCALE GENOMIC DNA]</scope>
    <source>
        <strain evidence="5">ATCC PRA-179</strain>
        <strain evidence="6">ATCC PRA-31</strain>
    </source>
</reference>
<dbReference type="Proteomes" id="UP000572268">
    <property type="component" value="Unassembled WGS sequence"/>
</dbReference>
<gene>
    <name evidence="6" type="primary">RPS7</name>
    <name evidence="6" type="ORF">FOL46_000494</name>
    <name evidence="5" type="ORF">FOZ61_006352</name>
</gene>
<dbReference type="GO" id="GO:0032040">
    <property type="term" value="C:small-subunit processome"/>
    <property type="evidence" value="ECO:0007669"/>
    <property type="project" value="TreeGrafter"/>
</dbReference>
<evidence type="ECO:0000256" key="2">
    <source>
        <dbReference type="ARBA" id="ARBA00022980"/>
    </source>
</evidence>
<organism evidence="6 8">
    <name type="scientific">Perkinsus olseni</name>
    <name type="common">Perkinsus atlanticus</name>
    <dbReference type="NCBI Taxonomy" id="32597"/>
    <lineage>
        <taxon>Eukaryota</taxon>
        <taxon>Sar</taxon>
        <taxon>Alveolata</taxon>
        <taxon>Perkinsozoa</taxon>
        <taxon>Perkinsea</taxon>
        <taxon>Perkinsida</taxon>
        <taxon>Perkinsidae</taxon>
        <taxon>Perkinsus</taxon>
    </lineage>
</organism>
<dbReference type="GO" id="GO:0006412">
    <property type="term" value="P:translation"/>
    <property type="evidence" value="ECO:0007669"/>
    <property type="project" value="InterPro"/>
</dbReference>
<dbReference type="Proteomes" id="UP000570595">
    <property type="component" value="Unassembled WGS sequence"/>
</dbReference>
<evidence type="ECO:0000313" key="6">
    <source>
        <dbReference type="EMBL" id="KAF4675724.1"/>
    </source>
</evidence>
<evidence type="ECO:0000256" key="3">
    <source>
        <dbReference type="ARBA" id="ARBA00023274"/>
    </source>
</evidence>